<gene>
    <name evidence="2" type="ORF">EDB92DRAFT_1850957</name>
</gene>
<name>A0AAD4LMB4_9AGAM</name>
<dbReference type="AlphaFoldDB" id="A0AAD4LMB4"/>
<dbReference type="CDD" id="cd09917">
    <property type="entry name" value="F-box_SF"/>
    <property type="match status" value="1"/>
</dbReference>
<dbReference type="SUPFAM" id="SSF81383">
    <property type="entry name" value="F-box domain"/>
    <property type="match status" value="1"/>
</dbReference>
<dbReference type="Pfam" id="PF12937">
    <property type="entry name" value="F-box-like"/>
    <property type="match status" value="1"/>
</dbReference>
<accession>A0AAD4LMB4</accession>
<dbReference type="InterPro" id="IPR001810">
    <property type="entry name" value="F-box_dom"/>
</dbReference>
<organism evidence="2 3">
    <name type="scientific">Lactarius akahatsu</name>
    <dbReference type="NCBI Taxonomy" id="416441"/>
    <lineage>
        <taxon>Eukaryota</taxon>
        <taxon>Fungi</taxon>
        <taxon>Dikarya</taxon>
        <taxon>Basidiomycota</taxon>
        <taxon>Agaricomycotina</taxon>
        <taxon>Agaricomycetes</taxon>
        <taxon>Russulales</taxon>
        <taxon>Russulaceae</taxon>
        <taxon>Lactarius</taxon>
    </lineage>
</organism>
<protein>
    <recommendedName>
        <fullName evidence="1">F-box domain-containing protein</fullName>
    </recommendedName>
</protein>
<dbReference type="InterPro" id="IPR036047">
    <property type="entry name" value="F-box-like_dom_sf"/>
</dbReference>
<dbReference type="EMBL" id="JAKELL010000015">
    <property type="protein sequence ID" value="KAH8994241.1"/>
    <property type="molecule type" value="Genomic_DNA"/>
</dbReference>
<dbReference type="PROSITE" id="PS50181">
    <property type="entry name" value="FBOX"/>
    <property type="match status" value="1"/>
</dbReference>
<dbReference type="Gene3D" id="1.20.1280.50">
    <property type="match status" value="1"/>
</dbReference>
<keyword evidence="3" id="KW-1185">Reference proteome</keyword>
<evidence type="ECO:0000313" key="2">
    <source>
        <dbReference type="EMBL" id="KAH8994241.1"/>
    </source>
</evidence>
<reference evidence="2" key="1">
    <citation type="submission" date="2022-01" db="EMBL/GenBank/DDBJ databases">
        <title>Comparative genomics reveals a dynamic genome evolution in the ectomycorrhizal milk-cap (Lactarius) mushrooms.</title>
        <authorList>
            <consortium name="DOE Joint Genome Institute"/>
            <person name="Lebreton A."/>
            <person name="Tang N."/>
            <person name="Kuo A."/>
            <person name="LaButti K."/>
            <person name="Drula E."/>
            <person name="Barry K."/>
            <person name="Clum A."/>
            <person name="Lipzen A."/>
            <person name="Mousain D."/>
            <person name="Ng V."/>
            <person name="Wang R."/>
            <person name="Wang X."/>
            <person name="Dai Y."/>
            <person name="Henrissat B."/>
            <person name="Grigoriev I.V."/>
            <person name="Guerin-Laguette A."/>
            <person name="Yu F."/>
            <person name="Martin F.M."/>
        </authorList>
    </citation>
    <scope>NUCLEOTIDE SEQUENCE</scope>
    <source>
        <strain evidence="2">QP</strain>
    </source>
</reference>
<dbReference type="SMART" id="SM00256">
    <property type="entry name" value="FBOX"/>
    <property type="match status" value="1"/>
</dbReference>
<sequence length="620" mass="69160">MVHSSFRTRTRSNFNSHAATLHKIPAERADVQMFRMISCLPYSISLLAEYWGTDGPAGCPPGTPAPAMSPQLLDLSTELVIHILSYLSVRDVGACTQASRRLRSIVSGSQYLQYLVRTQIAGVQDPFLPGLSIHERIAVLERWQRAWHGLDLRQPALQCVVPRDITVGAIGYEIHGGYLIATRRFPVDDRPMGYSYIDLHDAVQRRCASWNNVDLPQSQFVFAYCFDVEEYNLAVILVFNPGDDPEPHGSLRLMDFRKGINHPLAAVPTVQLQSEGKRMNVYDTYDVHMETAGDHVIVMITQARNLPDFIYVVEWKTGNVSLVLTAPDLTYASSFALIDAELLVLVNLQTNTLDIHRLLSGKKLLRVRQLCLPIPRASAHPLSTSFRLSQACLTTSPSSRFRSRCLPFRPSPDACLVGLSAQMATQNGAMTSYWLTMRRDYLSSELSSGCGPTSWETWSTRMACCVEMERPLIAPIPAGSRWLVYSQPLVVREFGGLLRANRRTHPGEDARGAGVREALQDVLASQLPCCDIISVGESKYQSISADYEWVVGMNEEVRHRATACLCVETLSCAQRRVTNFPGGYTASISITSFSSGPSFYYVVPLRRILKLFSRFSRRGA</sequence>
<feature type="domain" description="F-box" evidence="1">
    <location>
        <begin position="69"/>
        <end position="115"/>
    </location>
</feature>
<evidence type="ECO:0000259" key="1">
    <source>
        <dbReference type="PROSITE" id="PS50181"/>
    </source>
</evidence>
<comment type="caution">
    <text evidence="2">The sequence shown here is derived from an EMBL/GenBank/DDBJ whole genome shotgun (WGS) entry which is preliminary data.</text>
</comment>
<evidence type="ECO:0000313" key="3">
    <source>
        <dbReference type="Proteomes" id="UP001201163"/>
    </source>
</evidence>
<proteinExistence type="predicted"/>
<dbReference type="Proteomes" id="UP001201163">
    <property type="component" value="Unassembled WGS sequence"/>
</dbReference>